<evidence type="ECO:0008006" key="2">
    <source>
        <dbReference type="Google" id="ProtNLM"/>
    </source>
</evidence>
<protein>
    <recommendedName>
        <fullName evidence="2">DUF4352 domain-containing protein</fullName>
    </recommendedName>
</protein>
<proteinExistence type="predicted"/>
<reference evidence="1" key="1">
    <citation type="submission" date="2024-07" db="EMBL/GenBank/DDBJ databases">
        <authorList>
            <person name="Yu S.T."/>
        </authorList>
    </citation>
    <scope>NUCLEOTIDE SEQUENCE</scope>
    <source>
        <strain evidence="1">R44</strain>
    </source>
</reference>
<name>A0AB39T691_9ACTN</name>
<gene>
    <name evidence="1" type="ORF">AB5J54_32680</name>
</gene>
<dbReference type="EMBL" id="CP163444">
    <property type="protein sequence ID" value="XDQ74995.1"/>
    <property type="molecule type" value="Genomic_DNA"/>
</dbReference>
<sequence length="93" mass="9636">MVVDVAVRNGTGERIDLGSVVVTGRDAEGRELARVFDAEPPPVLGLHGTLLAGRKAVGGYGFDLPPGSAREVDVEVGIGPDGRPSAFWSGRIP</sequence>
<dbReference type="RefSeq" id="WP_369147514.1">
    <property type="nucleotide sequence ID" value="NZ_CP163444.1"/>
</dbReference>
<dbReference type="AlphaFoldDB" id="A0AB39T691"/>
<evidence type="ECO:0000313" key="1">
    <source>
        <dbReference type="EMBL" id="XDQ74995.1"/>
    </source>
</evidence>
<organism evidence="1">
    <name type="scientific">Streptomyces sp. R44</name>
    <dbReference type="NCBI Taxonomy" id="3238633"/>
    <lineage>
        <taxon>Bacteria</taxon>
        <taxon>Bacillati</taxon>
        <taxon>Actinomycetota</taxon>
        <taxon>Actinomycetes</taxon>
        <taxon>Kitasatosporales</taxon>
        <taxon>Streptomycetaceae</taxon>
        <taxon>Streptomyces</taxon>
    </lineage>
</organism>
<accession>A0AB39T691</accession>